<evidence type="ECO:0000313" key="3">
    <source>
        <dbReference type="Proteomes" id="UP000318081"/>
    </source>
</evidence>
<organism evidence="2 3">
    <name type="scientific">Stieleria magnilauensis</name>
    <dbReference type="NCBI Taxonomy" id="2527963"/>
    <lineage>
        <taxon>Bacteria</taxon>
        <taxon>Pseudomonadati</taxon>
        <taxon>Planctomycetota</taxon>
        <taxon>Planctomycetia</taxon>
        <taxon>Pirellulales</taxon>
        <taxon>Pirellulaceae</taxon>
        <taxon>Stieleria</taxon>
    </lineage>
</organism>
<dbReference type="Gene3D" id="3.60.10.10">
    <property type="entry name" value="Endonuclease/exonuclease/phosphatase"/>
    <property type="match status" value="1"/>
</dbReference>
<dbReference type="Pfam" id="PF03372">
    <property type="entry name" value="Exo_endo_phos"/>
    <property type="match status" value="1"/>
</dbReference>
<evidence type="ECO:0000313" key="2">
    <source>
        <dbReference type="EMBL" id="QDV85642.1"/>
    </source>
</evidence>
<dbReference type="Proteomes" id="UP000318081">
    <property type="component" value="Chromosome"/>
</dbReference>
<dbReference type="InterPro" id="IPR051916">
    <property type="entry name" value="GPI-anchor_lipid_remodeler"/>
</dbReference>
<evidence type="ECO:0000259" key="1">
    <source>
        <dbReference type="Pfam" id="PF03372"/>
    </source>
</evidence>
<dbReference type="GO" id="GO:0004519">
    <property type="term" value="F:endonuclease activity"/>
    <property type="evidence" value="ECO:0007669"/>
    <property type="project" value="UniProtKB-KW"/>
</dbReference>
<keyword evidence="2" id="KW-0540">Nuclease</keyword>
<accession>A0ABX5XUG3</accession>
<gene>
    <name evidence="2" type="ORF">TBK1r_46570</name>
</gene>
<keyword evidence="2" id="KW-0378">Hydrolase</keyword>
<keyword evidence="2" id="KW-0255">Endonuclease</keyword>
<dbReference type="PANTHER" id="PTHR14859">
    <property type="entry name" value="CALCOFLUOR WHITE HYPERSENSITIVE PROTEIN PRECURSOR"/>
    <property type="match status" value="1"/>
</dbReference>
<feature type="domain" description="Endonuclease/exonuclease/phosphatase" evidence="1">
    <location>
        <begin position="35"/>
        <end position="255"/>
    </location>
</feature>
<reference evidence="2 3" key="1">
    <citation type="submission" date="2019-02" db="EMBL/GenBank/DDBJ databases">
        <title>Deep-cultivation of Planctomycetes and their phenomic and genomic characterization uncovers novel biology.</title>
        <authorList>
            <person name="Wiegand S."/>
            <person name="Jogler M."/>
            <person name="Boedeker C."/>
            <person name="Pinto D."/>
            <person name="Vollmers J."/>
            <person name="Rivas-Marin E."/>
            <person name="Kohn T."/>
            <person name="Peeters S.H."/>
            <person name="Heuer A."/>
            <person name="Rast P."/>
            <person name="Oberbeckmann S."/>
            <person name="Bunk B."/>
            <person name="Jeske O."/>
            <person name="Meyerdierks A."/>
            <person name="Storesund J.E."/>
            <person name="Kallscheuer N."/>
            <person name="Luecker S."/>
            <person name="Lage O.M."/>
            <person name="Pohl T."/>
            <person name="Merkel B.J."/>
            <person name="Hornburger P."/>
            <person name="Mueller R.-W."/>
            <person name="Bruemmer F."/>
            <person name="Labrenz M."/>
            <person name="Spormann A.M."/>
            <person name="Op den Camp H."/>
            <person name="Overmann J."/>
            <person name="Amann R."/>
            <person name="Jetten M.S.M."/>
            <person name="Mascher T."/>
            <person name="Medema M.H."/>
            <person name="Devos D.P."/>
            <person name="Kaster A.-K."/>
            <person name="Ovreas L."/>
            <person name="Rohde M."/>
            <person name="Galperin M.Y."/>
            <person name="Jogler C."/>
        </authorList>
    </citation>
    <scope>NUCLEOTIDE SEQUENCE [LARGE SCALE GENOMIC DNA]</scope>
    <source>
        <strain evidence="2 3">TBK1r</strain>
    </source>
</reference>
<dbReference type="InterPro" id="IPR036691">
    <property type="entry name" value="Endo/exonu/phosph_ase_sf"/>
</dbReference>
<dbReference type="InterPro" id="IPR005135">
    <property type="entry name" value="Endo/exonuclease/phosphatase"/>
</dbReference>
<protein>
    <submittedName>
        <fullName evidence="2">Endonuclease/Exonuclease/phosphatase family protein</fullName>
    </submittedName>
</protein>
<dbReference type="SUPFAM" id="SSF56219">
    <property type="entry name" value="DNase I-like"/>
    <property type="match status" value="1"/>
</dbReference>
<keyword evidence="3" id="KW-1185">Reference proteome</keyword>
<dbReference type="EMBL" id="CP036432">
    <property type="protein sequence ID" value="QDV85642.1"/>
    <property type="molecule type" value="Genomic_DNA"/>
</dbReference>
<name>A0ABX5XUG3_9BACT</name>
<sequence>MYDMLKTRLILIAVCAALWVTTVARADEPLRLRLLSYNIHHGEGIDGKLDLERIAQVILSVKPDLVALQEVDQNASRSRSVDQPAELARLTKMNVVFGANIPLQGGHYGNAVLSRYPIVRHQNHRLPNIDDGEQRGVIEAEIQVPSSAKPIVMLATHFDHRREDQERFASAQAIEQLISDRADQPALLLGDLNDVAGSRTLTRLAARWTSVNDQPLPTIPVARPARQIDFILYRPENRWRVVETRVLEEAVASDHRAIFSLVELSPN</sequence>
<proteinExistence type="predicted"/>
<dbReference type="PANTHER" id="PTHR14859:SF15">
    <property type="entry name" value="ENDONUCLEASE_EXONUCLEASE_PHOSPHATASE DOMAIN-CONTAINING PROTEIN"/>
    <property type="match status" value="1"/>
</dbReference>